<evidence type="ECO:0000313" key="3">
    <source>
        <dbReference type="Proteomes" id="UP000193642"/>
    </source>
</evidence>
<feature type="compositionally biased region" description="Polar residues" evidence="1">
    <location>
        <begin position="33"/>
        <end position="63"/>
    </location>
</feature>
<evidence type="ECO:0000313" key="2">
    <source>
        <dbReference type="EMBL" id="ORY43487.1"/>
    </source>
</evidence>
<reference evidence="2 3" key="1">
    <citation type="submission" date="2016-07" db="EMBL/GenBank/DDBJ databases">
        <title>Pervasive Adenine N6-methylation of Active Genes in Fungi.</title>
        <authorList>
            <consortium name="DOE Joint Genome Institute"/>
            <person name="Mondo S.J."/>
            <person name="Dannebaum R.O."/>
            <person name="Kuo R.C."/>
            <person name="Labutti K."/>
            <person name="Haridas S."/>
            <person name="Kuo A."/>
            <person name="Salamov A."/>
            <person name="Ahrendt S.R."/>
            <person name="Lipzen A."/>
            <person name="Sullivan W."/>
            <person name="Andreopoulos W.B."/>
            <person name="Clum A."/>
            <person name="Lindquist E."/>
            <person name="Daum C."/>
            <person name="Ramamoorthy G.K."/>
            <person name="Gryganskyi A."/>
            <person name="Culley D."/>
            <person name="Magnuson J.K."/>
            <person name="James T.Y."/>
            <person name="O'Malley M.A."/>
            <person name="Stajich J.E."/>
            <person name="Spatafora J.W."/>
            <person name="Visel A."/>
            <person name="Grigoriev I.V."/>
        </authorList>
    </citation>
    <scope>NUCLEOTIDE SEQUENCE [LARGE SCALE GENOMIC DNA]</scope>
    <source>
        <strain evidence="2 3">JEL800</strain>
    </source>
</reference>
<protein>
    <submittedName>
        <fullName evidence="2">Uncharacterized protein</fullName>
    </submittedName>
</protein>
<dbReference type="Proteomes" id="UP000193642">
    <property type="component" value="Unassembled WGS sequence"/>
</dbReference>
<accession>A0A1Y2C9A2</accession>
<comment type="caution">
    <text evidence="2">The sequence shown here is derived from an EMBL/GenBank/DDBJ whole genome shotgun (WGS) entry which is preliminary data.</text>
</comment>
<sequence>MFLIGSQSFRSTNSERPLIVASSRRISRKPSQIHRTTPSPFIHPSKTSNHPSSTQQPSYNSAPTPQPQS</sequence>
<feature type="non-terminal residue" evidence="2">
    <location>
        <position position="69"/>
    </location>
</feature>
<proteinExistence type="predicted"/>
<keyword evidence="3" id="KW-1185">Reference proteome</keyword>
<feature type="region of interest" description="Disordered" evidence="1">
    <location>
        <begin position="1"/>
        <end position="69"/>
    </location>
</feature>
<organism evidence="2 3">
    <name type="scientific">Rhizoclosmatium globosum</name>
    <dbReference type="NCBI Taxonomy" id="329046"/>
    <lineage>
        <taxon>Eukaryota</taxon>
        <taxon>Fungi</taxon>
        <taxon>Fungi incertae sedis</taxon>
        <taxon>Chytridiomycota</taxon>
        <taxon>Chytridiomycota incertae sedis</taxon>
        <taxon>Chytridiomycetes</taxon>
        <taxon>Chytridiales</taxon>
        <taxon>Chytriomycetaceae</taxon>
        <taxon>Rhizoclosmatium</taxon>
    </lineage>
</organism>
<dbReference type="AlphaFoldDB" id="A0A1Y2C9A2"/>
<dbReference type="EMBL" id="MCGO01000025">
    <property type="protein sequence ID" value="ORY43487.1"/>
    <property type="molecule type" value="Genomic_DNA"/>
</dbReference>
<gene>
    <name evidence="2" type="ORF">BCR33DRAFT_717693</name>
</gene>
<feature type="compositionally biased region" description="Polar residues" evidence="1">
    <location>
        <begin position="1"/>
        <end position="15"/>
    </location>
</feature>
<evidence type="ECO:0000256" key="1">
    <source>
        <dbReference type="SAM" id="MobiDB-lite"/>
    </source>
</evidence>
<name>A0A1Y2C9A2_9FUNG</name>